<dbReference type="EMBL" id="SJPW01000001">
    <property type="protein sequence ID" value="TWU60204.1"/>
    <property type="molecule type" value="Genomic_DNA"/>
</dbReference>
<accession>A0A5C6FKA6</accession>
<comment type="caution">
    <text evidence="1">The sequence shown here is derived from an EMBL/GenBank/DDBJ whole genome shotgun (WGS) entry which is preliminary data.</text>
</comment>
<dbReference type="RefSeq" id="WP_146453828.1">
    <property type="nucleotide sequence ID" value="NZ_SJPW01000001.1"/>
</dbReference>
<reference evidence="1 2" key="1">
    <citation type="submission" date="2019-02" db="EMBL/GenBank/DDBJ databases">
        <title>Deep-cultivation of Planctomycetes and their phenomic and genomic characterization uncovers novel biology.</title>
        <authorList>
            <person name="Wiegand S."/>
            <person name="Jogler M."/>
            <person name="Boedeker C."/>
            <person name="Pinto D."/>
            <person name="Vollmers J."/>
            <person name="Rivas-Marin E."/>
            <person name="Kohn T."/>
            <person name="Peeters S.H."/>
            <person name="Heuer A."/>
            <person name="Rast P."/>
            <person name="Oberbeckmann S."/>
            <person name="Bunk B."/>
            <person name="Jeske O."/>
            <person name="Meyerdierks A."/>
            <person name="Storesund J.E."/>
            <person name="Kallscheuer N."/>
            <person name="Luecker S."/>
            <person name="Lage O.M."/>
            <person name="Pohl T."/>
            <person name="Merkel B.J."/>
            <person name="Hornburger P."/>
            <person name="Mueller R.-W."/>
            <person name="Bruemmer F."/>
            <person name="Labrenz M."/>
            <person name="Spormann A.M."/>
            <person name="Op Den Camp H."/>
            <person name="Overmann J."/>
            <person name="Amann R."/>
            <person name="Jetten M.S.M."/>
            <person name="Mascher T."/>
            <person name="Medema M.H."/>
            <person name="Devos D.P."/>
            <person name="Kaster A.-K."/>
            <person name="Ovreas L."/>
            <person name="Rohde M."/>
            <person name="Galperin M.Y."/>
            <person name="Jogler C."/>
        </authorList>
    </citation>
    <scope>NUCLEOTIDE SEQUENCE [LARGE SCALE GENOMIC DNA]</scope>
    <source>
        <strain evidence="1 2">Poly51</strain>
    </source>
</reference>
<sequence>MNIERRHFIALFGSLFATSSAKQVFGQAPQFVEPVHRVAAVPSVEPTPAPSHAHPLDRALEIARSGLSGCRENVTDYTALLVKRERVDGTLGQHEFMEAKVRNRKVSGGQLIQPLSVYLNFVKPTSVKGREVIYVENRNDGNIVAHEGGFKGKFLPTVTIPATGMLAMRGQRYPMTEIGVENLIEKLIERGTRARQEPDVQCEFRKNARVKDRVCTVLQVTSPTKVEGLDFHQAQVFIDDALNLPVRYIAYDWPTREGAPLEVIEEYNYLDLKINVGLTDADFDPYNKQYGFYS</sequence>
<organism evidence="1 2">
    <name type="scientific">Rubripirellula tenax</name>
    <dbReference type="NCBI Taxonomy" id="2528015"/>
    <lineage>
        <taxon>Bacteria</taxon>
        <taxon>Pseudomonadati</taxon>
        <taxon>Planctomycetota</taxon>
        <taxon>Planctomycetia</taxon>
        <taxon>Pirellulales</taxon>
        <taxon>Pirellulaceae</taxon>
        <taxon>Rubripirellula</taxon>
    </lineage>
</organism>
<name>A0A5C6FKA6_9BACT</name>
<gene>
    <name evidence="1" type="ORF">Poly51_04790</name>
</gene>
<evidence type="ECO:0008006" key="3">
    <source>
        <dbReference type="Google" id="ProtNLM"/>
    </source>
</evidence>
<proteinExistence type="predicted"/>
<dbReference type="Pfam" id="PF07608">
    <property type="entry name" value="DUF1571"/>
    <property type="match status" value="1"/>
</dbReference>
<evidence type="ECO:0000313" key="1">
    <source>
        <dbReference type="EMBL" id="TWU60204.1"/>
    </source>
</evidence>
<dbReference type="InterPro" id="IPR011465">
    <property type="entry name" value="DUF1571"/>
</dbReference>
<evidence type="ECO:0000313" key="2">
    <source>
        <dbReference type="Proteomes" id="UP000318288"/>
    </source>
</evidence>
<protein>
    <recommendedName>
        <fullName evidence="3">DUF1571 domain-containing protein</fullName>
    </recommendedName>
</protein>
<dbReference type="AlphaFoldDB" id="A0A5C6FKA6"/>
<keyword evidence="2" id="KW-1185">Reference proteome</keyword>
<dbReference type="OrthoDB" id="5456309at2"/>
<dbReference type="Proteomes" id="UP000318288">
    <property type="component" value="Unassembled WGS sequence"/>
</dbReference>